<sequence>MFYSETILLKKGPLAKIWLAAHWDKKLSKSQFLQTNIKQTVNAIVNQDQIPIALRLSGQLLLGVVKVYSRKTRYLLEDCNDALIKIKMTFRQGNVDLPVMNNTNISLQSTQLVLPETITEFDLLIPDPTFNIMNMEENIENFNYSHISKKQDITLISAFEPSIEIGRGSQLNLIDDPLIQMDSNEKIDLDLGVDENDNLQNDISIEIGRDHAPEPHFSREFSDIINQEKDVEIRDMSMEVDMNNDLNIIESNDIHNLEPATEISIDQLEIMDQDNELVLEDREGSVLSSNNTLRSEILEFSELRVGTSESEDRMPRPKNQSRYKKILEDSVTEISSKEFSSQLRNTSHITKQNRLLSSDPVFLTLTQHQTYGKFAAHIFQPLNIHPTIVSLLNPTCTFPVQINLFKRKRVENIDDGDDKSTNIHKHTKIDSSIKEYEQIECVFSNNIEGLELDDNTFLPTDDFVHIYDNSEKNIEVSRSFISDHTDKQDKQIESHNGNMFSVESYDTNLDLIFILRDKFNIENNISNSAISFKNLTKDASRIDVSKRFFEVLFLATKNAISVEQKESYGDIEIKASENFFGNDMKILFEKDQGIDNIVKD</sequence>
<dbReference type="Proteomes" id="UP000768646">
    <property type="component" value="Unassembled WGS sequence"/>
</dbReference>
<dbReference type="EMBL" id="JABTEG010000002">
    <property type="protein sequence ID" value="KAG4305757.1"/>
    <property type="molecule type" value="Genomic_DNA"/>
</dbReference>
<gene>
    <name evidence="1" type="ORF">PORY_000667</name>
</gene>
<proteinExistence type="predicted"/>
<comment type="caution">
    <text evidence="1">The sequence shown here is derived from an EMBL/GenBank/DDBJ whole genome shotgun (WGS) entry which is preliminary data.</text>
</comment>
<reference evidence="1 2" key="1">
    <citation type="journal article" date="2021" name="Commun. Biol.">
        <title>Genomic insights into the host specific adaptation of the Pneumocystis genus.</title>
        <authorList>
            <person name="Cisse O.H."/>
            <person name="Ma L."/>
            <person name="Dekker J.P."/>
            <person name="Khil P.P."/>
            <person name="Youn J.-H."/>
            <person name="Brenchley J.M."/>
            <person name="Blair R."/>
            <person name="Pahar B."/>
            <person name="Chabe M."/>
            <person name="Van Rompay K.K.A."/>
            <person name="Keesler R."/>
            <person name="Sukura A."/>
            <person name="Hirsch V."/>
            <person name="Kutty G."/>
            <person name="Liu Y."/>
            <person name="Peng L."/>
            <person name="Chen J."/>
            <person name="Song J."/>
            <person name="Weissenbacher-Lang C."/>
            <person name="Xu J."/>
            <person name="Upham N.S."/>
            <person name="Stajich J.E."/>
            <person name="Cuomo C.A."/>
            <person name="Cushion M.T."/>
            <person name="Kovacs J.A."/>
        </authorList>
    </citation>
    <scope>NUCLEOTIDE SEQUENCE [LARGE SCALE GENOMIC DNA]</scope>
    <source>
        <strain evidence="1 2">RABM</strain>
    </source>
</reference>
<keyword evidence="2" id="KW-1185">Reference proteome</keyword>
<evidence type="ECO:0000313" key="1">
    <source>
        <dbReference type="EMBL" id="KAG4305757.1"/>
    </source>
</evidence>
<accession>A0ACB7CGK6</accession>
<protein>
    <submittedName>
        <fullName evidence="1">Uncharacterized protein</fullName>
    </submittedName>
</protein>
<evidence type="ECO:0000313" key="2">
    <source>
        <dbReference type="Proteomes" id="UP000768646"/>
    </source>
</evidence>
<name>A0ACB7CGK6_9ASCO</name>
<organism evidence="1 2">
    <name type="scientific">Pneumocystis oryctolagi</name>
    <dbReference type="NCBI Taxonomy" id="42067"/>
    <lineage>
        <taxon>Eukaryota</taxon>
        <taxon>Fungi</taxon>
        <taxon>Dikarya</taxon>
        <taxon>Ascomycota</taxon>
        <taxon>Taphrinomycotina</taxon>
        <taxon>Pneumocystomycetes</taxon>
        <taxon>Pneumocystaceae</taxon>
        <taxon>Pneumocystis</taxon>
    </lineage>
</organism>